<dbReference type="OrthoDB" id="9773478at2"/>
<gene>
    <name evidence="1" type="ORF">KX01_383</name>
</gene>
<dbReference type="PANTHER" id="PTHR30292:SF0">
    <property type="entry name" value="5-OXOPROLINASE SUBUNIT A"/>
    <property type="match status" value="1"/>
</dbReference>
<dbReference type="GO" id="GO:0005975">
    <property type="term" value="P:carbohydrate metabolic process"/>
    <property type="evidence" value="ECO:0007669"/>
    <property type="project" value="InterPro"/>
</dbReference>
<proteinExistence type="predicted"/>
<evidence type="ECO:0000313" key="2">
    <source>
        <dbReference type="Proteomes" id="UP000182521"/>
    </source>
</evidence>
<name>A0A1J0KUP3_9GAMM</name>
<dbReference type="Pfam" id="PF03746">
    <property type="entry name" value="LamB_YcsF"/>
    <property type="match status" value="1"/>
</dbReference>
<dbReference type="PANTHER" id="PTHR30292">
    <property type="entry name" value="UNCHARACTERIZED PROTEIN YBGL-RELATED"/>
    <property type="match status" value="1"/>
</dbReference>
<dbReference type="Proteomes" id="UP000182521">
    <property type="component" value="Chromosome"/>
</dbReference>
<dbReference type="NCBIfam" id="NF003816">
    <property type="entry name" value="PRK05406.1-5"/>
    <property type="match status" value="1"/>
</dbReference>
<organism evidence="1 2">
    <name type="scientific">Francisella frigiditurris</name>
    <dbReference type="NCBI Taxonomy" id="1542390"/>
    <lineage>
        <taxon>Bacteria</taxon>
        <taxon>Pseudomonadati</taxon>
        <taxon>Pseudomonadota</taxon>
        <taxon>Gammaproteobacteria</taxon>
        <taxon>Thiotrichales</taxon>
        <taxon>Francisellaceae</taxon>
        <taxon>Francisella</taxon>
    </lineage>
</organism>
<dbReference type="EMBL" id="CP009654">
    <property type="protein sequence ID" value="APC97403.1"/>
    <property type="molecule type" value="Genomic_DNA"/>
</dbReference>
<accession>A0A1J0KUP3</accession>
<evidence type="ECO:0000313" key="1">
    <source>
        <dbReference type="EMBL" id="APC97403.1"/>
    </source>
</evidence>
<dbReference type="RefSeq" id="WP_071663379.1">
    <property type="nucleotide sequence ID" value="NZ_CP009654.1"/>
</dbReference>
<dbReference type="InterPro" id="IPR011330">
    <property type="entry name" value="Glyco_hydro/deAcase_b/a-brl"/>
</dbReference>
<reference evidence="2" key="1">
    <citation type="submission" date="2014-10" db="EMBL/GenBank/DDBJ databases">
        <authorList>
            <person name="Kuske C.R."/>
            <person name="Challacombe J.F."/>
            <person name="Daligault H.E."/>
            <person name="Davenport K.W."/>
            <person name="Johnson S.L."/>
            <person name="Siddaramappa S."/>
            <person name="Petersen J.M."/>
        </authorList>
    </citation>
    <scope>NUCLEOTIDE SEQUENCE [LARGE SCALE GENOMIC DNA]</scope>
    <source>
        <strain evidence="2">CA97-1460</strain>
    </source>
</reference>
<protein>
    <submittedName>
        <fullName evidence="1">LamB/YcsF family protein</fullName>
    </submittedName>
</protein>
<sequence>MLLINCDLGERGVANVIDDQLVKYIDMANIACGGHAGSKESVDYYRNLCKKNNVKITAHISYPDKENFGRKVISIEDSKLLKSFDEQFALFDDVKAIKPHGAFYNELNVNQPLAKLFINWCVKNNIKELVLSPFGIVKKIAVENDIQVLGESFAERGYMLDNYGNPTLIPRGQPQAEIHDVGLAAMQYDQLKEGFLNINSKKIEFISDTICIHSDSKISLELAKELKRRNKKDDK</sequence>
<dbReference type="InterPro" id="IPR005501">
    <property type="entry name" value="LamB/YcsF/PxpA-like"/>
</dbReference>
<dbReference type="Gene3D" id="3.20.20.370">
    <property type="entry name" value="Glycoside hydrolase/deacetylase"/>
    <property type="match status" value="1"/>
</dbReference>
<keyword evidence="2" id="KW-1185">Reference proteome</keyword>
<dbReference type="SUPFAM" id="SSF88713">
    <property type="entry name" value="Glycoside hydrolase/deacetylase"/>
    <property type="match status" value="1"/>
</dbReference>
<dbReference type="AlphaFoldDB" id="A0A1J0KUP3"/>
<dbReference type="KEGG" id="frc:KX01_383"/>
<dbReference type="STRING" id="1542390.KX01_383"/>